<reference evidence="3 4" key="1">
    <citation type="submission" date="2019-03" db="EMBL/GenBank/DDBJ databases">
        <title>Genomic Encyclopedia of Type Strains, Phase IV (KMG-IV): sequencing the most valuable type-strain genomes for metagenomic binning, comparative biology and taxonomic classification.</title>
        <authorList>
            <person name="Goeker M."/>
        </authorList>
    </citation>
    <scope>NUCLEOTIDE SEQUENCE [LARGE SCALE GENOMIC DNA]</scope>
    <source>
        <strain evidence="3 4">DSM 24830</strain>
    </source>
</reference>
<dbReference type="RefSeq" id="WP_131907201.1">
    <property type="nucleotide sequence ID" value="NZ_BAAAFU010000007.1"/>
</dbReference>
<feature type="domain" description="VWA-like" evidence="1">
    <location>
        <begin position="281"/>
        <end position="397"/>
    </location>
</feature>
<gene>
    <name evidence="3" type="ORF">EV695_3423</name>
</gene>
<evidence type="ECO:0000259" key="2">
    <source>
        <dbReference type="Pfam" id="PF13203"/>
    </source>
</evidence>
<name>A0A4R1EXJ0_9GAMM</name>
<evidence type="ECO:0000259" key="1">
    <source>
        <dbReference type="Pfam" id="PF09967"/>
    </source>
</evidence>
<proteinExistence type="predicted"/>
<evidence type="ECO:0000313" key="4">
    <source>
        <dbReference type="Proteomes" id="UP000294887"/>
    </source>
</evidence>
<comment type="caution">
    <text evidence="3">The sequence shown here is derived from an EMBL/GenBank/DDBJ whole genome shotgun (WGS) entry which is preliminary data.</text>
</comment>
<dbReference type="EMBL" id="SMFQ01000005">
    <property type="protein sequence ID" value="TCJ82691.1"/>
    <property type="molecule type" value="Genomic_DNA"/>
</dbReference>
<sequence length="402" mass="47006">MDNLLQDINRISYQLLIEEPFYGHLFVGFVKKKITSQHKLSFVPSREFIEFIFEPEYWFAQTEKVKKGLIKHELLHLVYKHPLRAREYKMKNIFYLASDLVVNQNLQTEELPHDAFTLLFLETQGVHLETNKNLNYYYDALLKVYEKSNDCNSEQNDDAVCPINLLSKLEKRTCFSSHESWRSFDDNIEAKNGIIENNLNHLFVSINNKMTLNNSWGSVSESLRSYLDTIVIYKTQKVDWKRALKVFVTSSKKTYLKNTLSRPSRRYGTIPGTKIKRRNILCIVLDTSGSLRDRDLQEYFHEIFHIWKQNVEIIIVECDVDIQRSYAYKGKIPSFTQGRGGTSFDAPIAYNNDVIKGDAIIYFTDGMAESPKIKSRVPILWLIYNKKELTNDLDGRVVFMNT</sequence>
<dbReference type="Proteomes" id="UP000294887">
    <property type="component" value="Unassembled WGS sequence"/>
</dbReference>
<protein>
    <submittedName>
        <fullName evidence="3">Putative metal-dependent peptidase</fullName>
    </submittedName>
</protein>
<dbReference type="PANTHER" id="PTHR38730">
    <property type="entry name" value="SLL7028 PROTEIN"/>
    <property type="match status" value="1"/>
</dbReference>
<dbReference type="OrthoDB" id="9809382at2"/>
<dbReference type="PANTHER" id="PTHR38730:SF1">
    <property type="entry name" value="SLL7028 PROTEIN"/>
    <property type="match status" value="1"/>
</dbReference>
<dbReference type="AlphaFoldDB" id="A0A4R1EXJ0"/>
<dbReference type="Pfam" id="PF13203">
    <property type="entry name" value="DUF2201_N"/>
    <property type="match status" value="1"/>
</dbReference>
<accession>A0A4R1EXJ0</accession>
<dbReference type="InterPro" id="IPR025154">
    <property type="entry name" value="Put_metallopeptidase_dom"/>
</dbReference>
<dbReference type="InterPro" id="IPR018698">
    <property type="entry name" value="VWA-like_dom"/>
</dbReference>
<evidence type="ECO:0000313" key="3">
    <source>
        <dbReference type="EMBL" id="TCJ82691.1"/>
    </source>
</evidence>
<feature type="domain" description="Putative metallopeptidase" evidence="2">
    <location>
        <begin position="53"/>
        <end position="269"/>
    </location>
</feature>
<keyword evidence="4" id="KW-1185">Reference proteome</keyword>
<dbReference type="Pfam" id="PF09967">
    <property type="entry name" value="DUF2201"/>
    <property type="match status" value="1"/>
</dbReference>
<organism evidence="3 4">
    <name type="scientific">Cocleimonas flava</name>
    <dbReference type="NCBI Taxonomy" id="634765"/>
    <lineage>
        <taxon>Bacteria</taxon>
        <taxon>Pseudomonadati</taxon>
        <taxon>Pseudomonadota</taxon>
        <taxon>Gammaproteobacteria</taxon>
        <taxon>Thiotrichales</taxon>
        <taxon>Thiotrichaceae</taxon>
        <taxon>Cocleimonas</taxon>
    </lineage>
</organism>